<dbReference type="EMBL" id="JBHRWO010000021">
    <property type="protein sequence ID" value="MFC3495279.1"/>
    <property type="molecule type" value="Genomic_DNA"/>
</dbReference>
<keyword evidence="2" id="KW-1185">Reference proteome</keyword>
<dbReference type="SUPFAM" id="SSF53649">
    <property type="entry name" value="Alkaline phosphatase-like"/>
    <property type="match status" value="1"/>
</dbReference>
<sequence>MPSSPYLTAMRPAYGTGTLADVMPTALAALGIPTRGVNLREAELDGVQRIAVLLLDGFGYHLLGQAAQASATLGAMHHGEIGTLTPITATVPSSTPISLASLACGLPPGEHGIIGFTVRVPDTGDLVTHIRWEGAPDPETWQPEPTCFEQATADGVACTIVSNGTFRDTGLTRAIYRGADWLPAIAPHEVAEGTLSALARGDRSLVYAYLPDVDTAGHFHGIGSPEWLEAVSEVAEAIDGILTGLPRDAALLVTADHGMVNVTDRLHVDRRPDLTQAVEAVAGDGRMRYLYAVPGAIEEVRQAWAEAVGGRAEVIYKDDAIDRGWFGPKVRETSRERIGDLVVVCRDTFAIVGVEGEPPHVARLIGHHGGLTASEMAVPLWSYRNG</sequence>
<gene>
    <name evidence="1" type="ORF">ACFO8M_22555</name>
</gene>
<evidence type="ECO:0000313" key="1">
    <source>
        <dbReference type="EMBL" id="MFC3495279.1"/>
    </source>
</evidence>
<organism evidence="1 2">
    <name type="scientific">Glycomyces rhizosphaerae</name>
    <dbReference type="NCBI Taxonomy" id="2054422"/>
    <lineage>
        <taxon>Bacteria</taxon>
        <taxon>Bacillati</taxon>
        <taxon>Actinomycetota</taxon>
        <taxon>Actinomycetes</taxon>
        <taxon>Glycomycetales</taxon>
        <taxon>Glycomycetaceae</taxon>
        <taxon>Glycomyces</taxon>
    </lineage>
</organism>
<dbReference type="InterPro" id="IPR017850">
    <property type="entry name" value="Alkaline_phosphatase_core_sf"/>
</dbReference>
<accession>A0ABV7Q369</accession>
<proteinExistence type="predicted"/>
<evidence type="ECO:0000313" key="2">
    <source>
        <dbReference type="Proteomes" id="UP001595712"/>
    </source>
</evidence>
<dbReference type="InterPro" id="IPR002591">
    <property type="entry name" value="Phosphodiest/P_Trfase"/>
</dbReference>
<dbReference type="Proteomes" id="UP001595712">
    <property type="component" value="Unassembled WGS sequence"/>
</dbReference>
<dbReference type="PANTHER" id="PTHR10151:SF120">
    <property type="entry name" value="BIS(5'-ADENOSYL)-TRIPHOSPHATASE"/>
    <property type="match status" value="1"/>
</dbReference>
<protein>
    <submittedName>
        <fullName evidence="1">Alkaline phosphatase family protein</fullName>
    </submittedName>
</protein>
<dbReference type="RefSeq" id="WP_387979803.1">
    <property type="nucleotide sequence ID" value="NZ_JBHRWO010000021.1"/>
</dbReference>
<dbReference type="Pfam" id="PF01663">
    <property type="entry name" value="Phosphodiest"/>
    <property type="match status" value="1"/>
</dbReference>
<name>A0ABV7Q369_9ACTN</name>
<dbReference type="PANTHER" id="PTHR10151">
    <property type="entry name" value="ECTONUCLEOTIDE PYROPHOSPHATASE/PHOSPHODIESTERASE"/>
    <property type="match status" value="1"/>
</dbReference>
<dbReference type="Gene3D" id="3.40.720.10">
    <property type="entry name" value="Alkaline Phosphatase, subunit A"/>
    <property type="match status" value="1"/>
</dbReference>
<comment type="caution">
    <text evidence="1">The sequence shown here is derived from an EMBL/GenBank/DDBJ whole genome shotgun (WGS) entry which is preliminary data.</text>
</comment>
<reference evidence="2" key="1">
    <citation type="journal article" date="2019" name="Int. J. Syst. Evol. Microbiol.">
        <title>The Global Catalogue of Microorganisms (GCM) 10K type strain sequencing project: providing services to taxonomists for standard genome sequencing and annotation.</title>
        <authorList>
            <consortium name="The Broad Institute Genomics Platform"/>
            <consortium name="The Broad Institute Genome Sequencing Center for Infectious Disease"/>
            <person name="Wu L."/>
            <person name="Ma J."/>
        </authorList>
    </citation>
    <scope>NUCLEOTIDE SEQUENCE [LARGE SCALE GENOMIC DNA]</scope>
    <source>
        <strain evidence="2">CGMCC 4.7396</strain>
    </source>
</reference>